<comment type="subcellular location">
    <subcellularLocation>
        <location evidence="1">Cell membrane</location>
        <topology evidence="1">Multi-pass membrane protein</topology>
    </subcellularLocation>
</comment>
<protein>
    <submittedName>
        <fullName evidence="11">Cytochrome o ubiquinol oxidase subunit IV</fullName>
    </submittedName>
</protein>
<keyword evidence="12" id="KW-1185">Reference proteome</keyword>
<dbReference type="EMBL" id="JAELUP010000103">
    <property type="protein sequence ID" value="MBJ6363698.1"/>
    <property type="molecule type" value="Genomic_DNA"/>
</dbReference>
<dbReference type="GO" id="GO:0015078">
    <property type="term" value="F:proton transmembrane transporter activity"/>
    <property type="evidence" value="ECO:0007669"/>
    <property type="project" value="TreeGrafter"/>
</dbReference>
<dbReference type="PANTHER" id="PTHR36835">
    <property type="entry name" value="CYTOCHROME BO(3) UBIQUINOL OXIDASE SUBUNIT 4"/>
    <property type="match status" value="1"/>
</dbReference>
<evidence type="ECO:0000313" key="11">
    <source>
        <dbReference type="EMBL" id="MBJ6363698.1"/>
    </source>
</evidence>
<evidence type="ECO:0000256" key="6">
    <source>
        <dbReference type="ARBA" id="ARBA00022982"/>
    </source>
</evidence>
<dbReference type="PANTHER" id="PTHR36835:SF1">
    <property type="entry name" value="CYTOCHROME BO(3) UBIQUINOL OXIDASE SUBUNIT 4"/>
    <property type="match status" value="1"/>
</dbReference>
<dbReference type="GO" id="GO:0005886">
    <property type="term" value="C:plasma membrane"/>
    <property type="evidence" value="ECO:0007669"/>
    <property type="project" value="UniProtKB-SubCell"/>
</dbReference>
<evidence type="ECO:0000256" key="8">
    <source>
        <dbReference type="ARBA" id="ARBA00023002"/>
    </source>
</evidence>
<comment type="similarity">
    <text evidence="2">Belongs to the cytochrome c oxidase bacterial subunit 4 family.</text>
</comment>
<keyword evidence="4" id="KW-1003">Cell membrane</keyword>
<dbReference type="Pfam" id="PF03626">
    <property type="entry name" value="COX4_pro"/>
    <property type="match status" value="1"/>
</dbReference>
<evidence type="ECO:0000256" key="3">
    <source>
        <dbReference type="ARBA" id="ARBA00022448"/>
    </source>
</evidence>
<evidence type="ECO:0000256" key="1">
    <source>
        <dbReference type="ARBA" id="ARBA00004651"/>
    </source>
</evidence>
<dbReference type="GO" id="GO:0015990">
    <property type="term" value="P:electron transport coupled proton transport"/>
    <property type="evidence" value="ECO:0007669"/>
    <property type="project" value="InterPro"/>
</dbReference>
<proteinExistence type="inferred from homology"/>
<evidence type="ECO:0000256" key="2">
    <source>
        <dbReference type="ARBA" id="ARBA00008079"/>
    </source>
</evidence>
<keyword evidence="5 10" id="KW-0812">Transmembrane</keyword>
<keyword evidence="6" id="KW-0249">Electron transport</keyword>
<evidence type="ECO:0000256" key="10">
    <source>
        <dbReference type="SAM" id="Phobius"/>
    </source>
</evidence>
<keyword evidence="8" id="KW-0560">Oxidoreductase</keyword>
<evidence type="ECO:0000256" key="5">
    <source>
        <dbReference type="ARBA" id="ARBA00022692"/>
    </source>
</evidence>
<dbReference type="Proteomes" id="UP000640274">
    <property type="component" value="Unassembled WGS sequence"/>
</dbReference>
<dbReference type="RefSeq" id="WP_199021223.1">
    <property type="nucleotide sequence ID" value="NZ_JAELUP010000103.1"/>
</dbReference>
<gene>
    <name evidence="11" type="primary">cyoD</name>
    <name evidence="11" type="ORF">JFN88_21025</name>
</gene>
<sequence length="113" mass="12463">MANVNANQHGSHDHHGESHGSVKSYAIGFILSIVLTIIPLVVVLQGWMTGNAAIAVIMITAIMQFLVQMLFFMHLREEKKPRYNLLALLLALVIVVTVVAGSIWIMVYNTVAH</sequence>
<keyword evidence="7 10" id="KW-1133">Transmembrane helix</keyword>
<keyword evidence="3" id="KW-0813">Transport</keyword>
<dbReference type="GO" id="GO:0009319">
    <property type="term" value="C:cytochrome o ubiquinol oxidase complex"/>
    <property type="evidence" value="ECO:0007669"/>
    <property type="project" value="TreeGrafter"/>
</dbReference>
<organism evidence="11 12">
    <name type="scientific">Paenibacillus roseus</name>
    <dbReference type="NCBI Taxonomy" id="2798579"/>
    <lineage>
        <taxon>Bacteria</taxon>
        <taxon>Bacillati</taxon>
        <taxon>Bacillota</taxon>
        <taxon>Bacilli</taxon>
        <taxon>Bacillales</taxon>
        <taxon>Paenibacillaceae</taxon>
        <taxon>Paenibacillus</taxon>
    </lineage>
</organism>
<dbReference type="InterPro" id="IPR014210">
    <property type="entry name" value="Cyt_o_ubiqinol_oxidase_su4"/>
</dbReference>
<name>A0A934MS97_9BACL</name>
<keyword evidence="9 10" id="KW-0472">Membrane</keyword>
<dbReference type="InterPro" id="IPR005171">
    <property type="entry name" value="Cyt_c_oxidase_su4_prok"/>
</dbReference>
<dbReference type="NCBIfam" id="TIGR02847">
    <property type="entry name" value="CyoD"/>
    <property type="match status" value="1"/>
</dbReference>
<dbReference type="AlphaFoldDB" id="A0A934MS97"/>
<reference evidence="11" key="1">
    <citation type="submission" date="2020-12" db="EMBL/GenBank/DDBJ databases">
        <authorList>
            <person name="Huq M.A."/>
        </authorList>
    </citation>
    <scope>NUCLEOTIDE SEQUENCE</scope>
    <source>
        <strain evidence="11">MAHUQ-46</strain>
    </source>
</reference>
<evidence type="ECO:0000313" key="12">
    <source>
        <dbReference type="Proteomes" id="UP000640274"/>
    </source>
</evidence>
<accession>A0A934MS97</accession>
<dbReference type="InterPro" id="IPR050968">
    <property type="entry name" value="Cytochrome_c_oxidase_bac_sub4"/>
</dbReference>
<evidence type="ECO:0000256" key="7">
    <source>
        <dbReference type="ARBA" id="ARBA00022989"/>
    </source>
</evidence>
<evidence type="ECO:0000256" key="4">
    <source>
        <dbReference type="ARBA" id="ARBA00022475"/>
    </source>
</evidence>
<comment type="caution">
    <text evidence="11">The sequence shown here is derived from an EMBL/GenBank/DDBJ whole genome shotgun (WGS) entry which is preliminary data.</text>
</comment>
<feature type="transmembrane region" description="Helical" evidence="10">
    <location>
        <begin position="25"/>
        <end position="47"/>
    </location>
</feature>
<dbReference type="GO" id="GO:0019646">
    <property type="term" value="P:aerobic electron transport chain"/>
    <property type="evidence" value="ECO:0007669"/>
    <property type="project" value="TreeGrafter"/>
</dbReference>
<dbReference type="GO" id="GO:0009486">
    <property type="term" value="F:cytochrome bo3 ubiquinol oxidase activity"/>
    <property type="evidence" value="ECO:0007669"/>
    <property type="project" value="InterPro"/>
</dbReference>
<evidence type="ECO:0000256" key="9">
    <source>
        <dbReference type="ARBA" id="ARBA00023136"/>
    </source>
</evidence>
<feature type="transmembrane region" description="Helical" evidence="10">
    <location>
        <begin position="53"/>
        <end position="73"/>
    </location>
</feature>
<feature type="transmembrane region" description="Helical" evidence="10">
    <location>
        <begin position="85"/>
        <end position="107"/>
    </location>
</feature>